<evidence type="ECO:0000256" key="10">
    <source>
        <dbReference type="SAM" id="Coils"/>
    </source>
</evidence>
<evidence type="ECO:0000256" key="11">
    <source>
        <dbReference type="SAM" id="MobiDB-lite"/>
    </source>
</evidence>
<evidence type="ECO:0000256" key="3">
    <source>
        <dbReference type="ARBA" id="ARBA00022475"/>
    </source>
</evidence>
<keyword evidence="16" id="KW-1185">Reference proteome</keyword>
<dbReference type="EnsemblPlants" id="AES92637">
    <property type="protein sequence ID" value="AES92637"/>
    <property type="gene ID" value="MTR_4g132200"/>
</dbReference>
<evidence type="ECO:0000256" key="6">
    <source>
        <dbReference type="ARBA" id="ARBA00022989"/>
    </source>
</evidence>
<evidence type="ECO:0000313" key="15">
    <source>
        <dbReference type="EnsemblPlants" id="AES92637"/>
    </source>
</evidence>
<dbReference type="eggNOG" id="ENOG502QQX1">
    <property type="taxonomic scope" value="Eukaryota"/>
</dbReference>
<dbReference type="HOGENOM" id="CLU_018947_1_0_1"/>
<evidence type="ECO:0000256" key="2">
    <source>
        <dbReference type="ARBA" id="ARBA00004389"/>
    </source>
</evidence>
<dbReference type="Proteomes" id="UP000002051">
    <property type="component" value="Chromosome 4"/>
</dbReference>
<feature type="region of interest" description="Disordered" evidence="11">
    <location>
        <begin position="485"/>
        <end position="526"/>
    </location>
</feature>
<reference evidence="15" key="3">
    <citation type="submission" date="2015-04" db="UniProtKB">
        <authorList>
            <consortium name="EnsemblPlants"/>
        </authorList>
    </citation>
    <scope>IDENTIFICATION</scope>
    <source>
        <strain evidence="15">cv. Jemalong A17</strain>
    </source>
</reference>
<dbReference type="STRING" id="3880.G7JJ80"/>
<reference evidence="13 16" key="2">
    <citation type="journal article" date="2014" name="BMC Genomics">
        <title>An improved genome release (version Mt4.0) for the model legume Medicago truncatula.</title>
        <authorList>
            <person name="Tang H."/>
            <person name="Krishnakumar V."/>
            <person name="Bidwell S."/>
            <person name="Rosen B."/>
            <person name="Chan A."/>
            <person name="Zhou S."/>
            <person name="Gentzbittel L."/>
            <person name="Childs K.L."/>
            <person name="Yandell M."/>
            <person name="Gundlach H."/>
            <person name="Mayer K.F."/>
            <person name="Schwartz D.C."/>
            <person name="Town C.D."/>
        </authorList>
    </citation>
    <scope>GENOME REANNOTATION</scope>
    <source>
        <strain evidence="15 16">cv. Jemalong A17</strain>
    </source>
</reference>
<reference evidence="14" key="5">
    <citation type="journal article" date="2018" name="Nat. Plants">
        <title>Whole-genome landscape of Medicago truncatula symbiotic genes.</title>
        <authorList>
            <person name="Pecrix Y."/>
            <person name="Gamas P."/>
            <person name="Carrere S."/>
        </authorList>
    </citation>
    <scope>NUCLEOTIDE SEQUENCE</scope>
    <source>
        <tissue evidence="14">Leaves</tissue>
    </source>
</reference>
<dbReference type="EMBL" id="PSQE01000004">
    <property type="protein sequence ID" value="RHN64977.1"/>
    <property type="molecule type" value="Genomic_DNA"/>
</dbReference>
<dbReference type="GO" id="GO:0005886">
    <property type="term" value="C:plasma membrane"/>
    <property type="evidence" value="ECO:0007669"/>
    <property type="project" value="UniProtKB-SubCell"/>
</dbReference>
<dbReference type="InterPro" id="IPR055282">
    <property type="entry name" value="PPI1-4"/>
</dbReference>
<gene>
    <name evidence="15" type="primary">11437578</name>
    <name evidence="13" type="ordered locus">MTR_4g132200</name>
    <name evidence="14" type="ORF">MtrunA17_Chr4g0074931</name>
</gene>
<feature type="compositionally biased region" description="Basic and acidic residues" evidence="11">
    <location>
        <begin position="485"/>
        <end position="509"/>
    </location>
</feature>
<sequence length="606" mass="69060">MEDNGVEGGKATALGKDNGKLEKDSGAGDTIIFGSFGDGFVEGDANDDVADSNTPKNVAEEFPAPMQIHSFYFFRWRPYDDPSIKAKIDQLDKEINKKNEARFQITEALNAKWSKRSELISQIKILRGDNKQLQSIINEKMEEIQPLQQALRKLRNLNNAGRRRICSSEEELNDTIYSLQYRIQHESIPLNEERQIVREIKKLEDTREKVIANSAMKTKLEDTIGPKDAIQDQVKLIGGDLDGLKKERQAIRSKIKQIEDVLETIYTNIQSLQEELIDVTQKREQAFESIQKLRKQHNEGNSYFYQNRTLLTKARDLAAKKDVTAVYELLQTEGEKFMSLWKGGKTFRADYEKRIMSLLDMRQLGRDGRVRNPDEKPLREELKPAAELEALPKAVAKQPKEEPKPSPVETLPAQKQTKTKSKDLKTKSDNKDLEAINDDYEFENPHKEISAAKVPKIDPAKLKQMKREEEIAKAKLAAERKKKLAEKAADKAALKTQKEAEKKLKDREKKAKKKSGAVTTPLEEQEDVEVEAIEQEMVNDVVEAPAPVKEKVAKESGVRFRSRAKGPESIQKAIMKRKKSNNYYTWITVAALLVLLPLVLGYTYLL</sequence>
<dbReference type="OrthoDB" id="2195113at2759"/>
<evidence type="ECO:0000256" key="5">
    <source>
        <dbReference type="ARBA" id="ARBA00022824"/>
    </source>
</evidence>
<feature type="compositionally biased region" description="Low complexity" evidence="11">
    <location>
        <begin position="387"/>
        <end position="397"/>
    </location>
</feature>
<feature type="compositionally biased region" description="Basic and acidic residues" evidence="11">
    <location>
        <begin position="420"/>
        <end position="434"/>
    </location>
</feature>
<dbReference type="EMBL" id="CM001220">
    <property type="protein sequence ID" value="AES92637.1"/>
    <property type="molecule type" value="Genomic_DNA"/>
</dbReference>
<feature type="region of interest" description="Disordered" evidence="11">
    <location>
        <begin position="1"/>
        <end position="20"/>
    </location>
</feature>
<dbReference type="PaxDb" id="3880-AES92637"/>
<keyword evidence="4 12" id="KW-0812">Transmembrane</keyword>
<evidence type="ECO:0000256" key="1">
    <source>
        <dbReference type="ARBA" id="ARBA00004162"/>
    </source>
</evidence>
<organism evidence="13 16">
    <name type="scientific">Medicago truncatula</name>
    <name type="common">Barrel medic</name>
    <name type="synonym">Medicago tribuloides</name>
    <dbReference type="NCBI Taxonomy" id="3880"/>
    <lineage>
        <taxon>Eukaryota</taxon>
        <taxon>Viridiplantae</taxon>
        <taxon>Streptophyta</taxon>
        <taxon>Embryophyta</taxon>
        <taxon>Tracheophyta</taxon>
        <taxon>Spermatophyta</taxon>
        <taxon>Magnoliopsida</taxon>
        <taxon>eudicotyledons</taxon>
        <taxon>Gunneridae</taxon>
        <taxon>Pentapetalae</taxon>
        <taxon>rosids</taxon>
        <taxon>fabids</taxon>
        <taxon>Fabales</taxon>
        <taxon>Fabaceae</taxon>
        <taxon>Papilionoideae</taxon>
        <taxon>50 kb inversion clade</taxon>
        <taxon>NPAAA clade</taxon>
        <taxon>Hologalegina</taxon>
        <taxon>IRL clade</taxon>
        <taxon>Trifolieae</taxon>
        <taxon>Medicago</taxon>
    </lineage>
</organism>
<evidence type="ECO:0000256" key="8">
    <source>
        <dbReference type="ARBA" id="ARBA00023136"/>
    </source>
</evidence>
<comment type="similarity">
    <text evidence="9">Belongs to the plant Proton pump-interactor protein family.</text>
</comment>
<evidence type="ECO:0000313" key="14">
    <source>
        <dbReference type="EMBL" id="RHN64977.1"/>
    </source>
</evidence>
<reference evidence="17" key="4">
    <citation type="journal article" date="2018" name="Nat. Plants">
        <title>Whole-genome landscape of Medicago truncatula symbiotic genes.</title>
        <authorList>
            <person name="Pecrix Y."/>
            <person name="Staton S.E."/>
            <person name="Sallet E."/>
            <person name="Lelandais-Briere C."/>
            <person name="Moreau S."/>
            <person name="Carrere S."/>
            <person name="Blein T."/>
            <person name="Jardinaud M.F."/>
            <person name="Latrasse D."/>
            <person name="Zouine M."/>
            <person name="Zahm M."/>
            <person name="Kreplak J."/>
            <person name="Mayjonade B."/>
            <person name="Satge C."/>
            <person name="Perez M."/>
            <person name="Cauet S."/>
            <person name="Marande W."/>
            <person name="Chantry-Darmon C."/>
            <person name="Lopez-Roques C."/>
            <person name="Bouchez O."/>
            <person name="Berard A."/>
            <person name="Debelle F."/>
            <person name="Munos S."/>
            <person name="Bendahmane A."/>
            <person name="Berges H."/>
            <person name="Niebel A."/>
            <person name="Buitink J."/>
            <person name="Frugier F."/>
            <person name="Benhamed M."/>
            <person name="Crespi M."/>
            <person name="Gouzy J."/>
            <person name="Gamas P."/>
        </authorList>
    </citation>
    <scope>NUCLEOTIDE SEQUENCE [LARGE SCALE GENOMIC DNA]</scope>
    <source>
        <strain evidence="17">cv. Jemalong A17</strain>
    </source>
</reference>
<keyword evidence="3" id="KW-1003">Cell membrane</keyword>
<comment type="subcellular location">
    <subcellularLocation>
        <location evidence="1">Cell membrane</location>
        <topology evidence="1">Single-pass membrane protein</topology>
    </subcellularLocation>
    <subcellularLocation>
        <location evidence="2">Endoplasmic reticulum membrane</location>
        <topology evidence="2">Single-pass membrane protein</topology>
    </subcellularLocation>
</comment>
<evidence type="ECO:0000256" key="12">
    <source>
        <dbReference type="SAM" id="Phobius"/>
    </source>
</evidence>
<feature type="region of interest" description="Disordered" evidence="11">
    <location>
        <begin position="367"/>
        <end position="439"/>
    </location>
</feature>
<keyword evidence="7 10" id="KW-0175">Coiled coil</keyword>
<dbReference type="AlphaFoldDB" id="G7JJ80"/>
<evidence type="ECO:0000256" key="4">
    <source>
        <dbReference type="ARBA" id="ARBA00022692"/>
    </source>
</evidence>
<dbReference type="PANTHER" id="PTHR32219:SF2">
    <property type="entry name" value="PROTON PUMP-INTERACTOR 1"/>
    <property type="match status" value="1"/>
</dbReference>
<dbReference type="Proteomes" id="UP000265566">
    <property type="component" value="Chromosome 4"/>
</dbReference>
<evidence type="ECO:0000256" key="9">
    <source>
        <dbReference type="ARBA" id="ARBA00038080"/>
    </source>
</evidence>
<dbReference type="OMA" id="RESTYEH"/>
<reference evidence="13 16" key="1">
    <citation type="journal article" date="2011" name="Nature">
        <title>The Medicago genome provides insight into the evolution of rhizobial symbioses.</title>
        <authorList>
            <person name="Young N.D."/>
            <person name="Debelle F."/>
            <person name="Oldroyd G.E."/>
            <person name="Geurts R."/>
            <person name="Cannon S.B."/>
            <person name="Udvardi M.K."/>
            <person name="Benedito V.A."/>
            <person name="Mayer K.F."/>
            <person name="Gouzy J."/>
            <person name="Schoof H."/>
            <person name="Van de Peer Y."/>
            <person name="Proost S."/>
            <person name="Cook D.R."/>
            <person name="Meyers B.C."/>
            <person name="Spannagl M."/>
            <person name="Cheung F."/>
            <person name="De Mita S."/>
            <person name="Krishnakumar V."/>
            <person name="Gundlach H."/>
            <person name="Zhou S."/>
            <person name="Mudge J."/>
            <person name="Bharti A.K."/>
            <person name="Murray J.D."/>
            <person name="Naoumkina M.A."/>
            <person name="Rosen B."/>
            <person name="Silverstein K.A."/>
            <person name="Tang H."/>
            <person name="Rombauts S."/>
            <person name="Zhao P.X."/>
            <person name="Zhou P."/>
            <person name="Barbe V."/>
            <person name="Bardou P."/>
            <person name="Bechner M."/>
            <person name="Bellec A."/>
            <person name="Berger A."/>
            <person name="Berges H."/>
            <person name="Bidwell S."/>
            <person name="Bisseling T."/>
            <person name="Choisne N."/>
            <person name="Couloux A."/>
            <person name="Denny R."/>
            <person name="Deshpande S."/>
            <person name="Dai X."/>
            <person name="Doyle J.J."/>
            <person name="Dudez A.M."/>
            <person name="Farmer A.D."/>
            <person name="Fouteau S."/>
            <person name="Franken C."/>
            <person name="Gibelin C."/>
            <person name="Gish J."/>
            <person name="Goldstein S."/>
            <person name="Gonzalez A.J."/>
            <person name="Green P.J."/>
            <person name="Hallab A."/>
            <person name="Hartog M."/>
            <person name="Hua A."/>
            <person name="Humphray S.J."/>
            <person name="Jeong D.H."/>
            <person name="Jing Y."/>
            <person name="Jocker A."/>
            <person name="Kenton S.M."/>
            <person name="Kim D.J."/>
            <person name="Klee K."/>
            <person name="Lai H."/>
            <person name="Lang C."/>
            <person name="Lin S."/>
            <person name="Macmil S.L."/>
            <person name="Magdelenat G."/>
            <person name="Matthews L."/>
            <person name="McCorrison J."/>
            <person name="Monaghan E.L."/>
            <person name="Mun J.H."/>
            <person name="Najar F.Z."/>
            <person name="Nicholson C."/>
            <person name="Noirot C."/>
            <person name="O'Bleness M."/>
            <person name="Paule C.R."/>
            <person name="Poulain J."/>
            <person name="Prion F."/>
            <person name="Qin B."/>
            <person name="Qu C."/>
            <person name="Retzel E.F."/>
            <person name="Riddle C."/>
            <person name="Sallet E."/>
            <person name="Samain S."/>
            <person name="Samson N."/>
            <person name="Sanders I."/>
            <person name="Saurat O."/>
            <person name="Scarpelli C."/>
            <person name="Schiex T."/>
            <person name="Segurens B."/>
            <person name="Severin A.J."/>
            <person name="Sherrier D.J."/>
            <person name="Shi R."/>
            <person name="Sims S."/>
            <person name="Singer S.R."/>
            <person name="Sinharoy S."/>
            <person name="Sterck L."/>
            <person name="Viollet A."/>
            <person name="Wang B.B."/>
            <person name="Wang K."/>
            <person name="Wang M."/>
            <person name="Wang X."/>
            <person name="Warfsmann J."/>
            <person name="Weissenbach J."/>
            <person name="White D.D."/>
            <person name="White J.D."/>
            <person name="Wiley G.B."/>
            <person name="Wincker P."/>
            <person name="Xing Y."/>
            <person name="Yang L."/>
            <person name="Yao Z."/>
            <person name="Ying F."/>
            <person name="Zhai J."/>
            <person name="Zhou L."/>
            <person name="Zuber A."/>
            <person name="Denarie J."/>
            <person name="Dixon R.A."/>
            <person name="May G.D."/>
            <person name="Schwartz D.C."/>
            <person name="Rogers J."/>
            <person name="Quetier F."/>
            <person name="Town C.D."/>
            <person name="Roe B.A."/>
        </authorList>
    </citation>
    <scope>NUCLEOTIDE SEQUENCE [LARGE SCALE GENOMIC DNA]</scope>
    <source>
        <strain evidence="13">A17</strain>
        <strain evidence="15 16">cv. Jemalong A17</strain>
    </source>
</reference>
<evidence type="ECO:0000313" key="13">
    <source>
        <dbReference type="EMBL" id="AES92637.1"/>
    </source>
</evidence>
<evidence type="ECO:0000313" key="16">
    <source>
        <dbReference type="Proteomes" id="UP000002051"/>
    </source>
</evidence>
<evidence type="ECO:0000313" key="17">
    <source>
        <dbReference type="Proteomes" id="UP000265566"/>
    </source>
</evidence>
<proteinExistence type="inferred from homology"/>
<dbReference type="Gramene" id="rna27861">
    <property type="protein sequence ID" value="RHN64977.1"/>
    <property type="gene ID" value="gene27861"/>
</dbReference>
<keyword evidence="6 12" id="KW-1133">Transmembrane helix</keyword>
<name>G7JJ80_MEDTR</name>
<feature type="transmembrane region" description="Helical" evidence="12">
    <location>
        <begin position="583"/>
        <end position="605"/>
    </location>
</feature>
<protein>
    <submittedName>
        <fullName evidence="13">Proton pump interactor, putative</fullName>
    </submittedName>
    <submittedName>
        <fullName evidence="14">Putative proton pump-interactor</fullName>
    </submittedName>
</protein>
<keyword evidence="8 12" id="KW-0472">Membrane</keyword>
<dbReference type="PANTHER" id="PTHR32219">
    <property type="entry name" value="RNA-BINDING PROTEIN YLMH-RELATED"/>
    <property type="match status" value="1"/>
</dbReference>
<dbReference type="GO" id="GO:0005789">
    <property type="term" value="C:endoplasmic reticulum membrane"/>
    <property type="evidence" value="ECO:0007669"/>
    <property type="project" value="UniProtKB-SubCell"/>
</dbReference>
<keyword evidence="5" id="KW-0256">Endoplasmic reticulum</keyword>
<feature type="compositionally biased region" description="Basic and acidic residues" evidence="11">
    <location>
        <begin position="367"/>
        <end position="386"/>
    </location>
</feature>
<evidence type="ECO:0000256" key="7">
    <source>
        <dbReference type="ARBA" id="ARBA00023054"/>
    </source>
</evidence>
<feature type="coiled-coil region" evidence="10">
    <location>
        <begin position="241"/>
        <end position="296"/>
    </location>
</feature>
<feature type="coiled-coil region" evidence="10">
    <location>
        <begin position="123"/>
        <end position="157"/>
    </location>
</feature>
<dbReference type="KEGG" id="mtr:11437578"/>
<accession>G7JJ80</accession>